<dbReference type="Gene3D" id="3.30.310.50">
    <property type="entry name" value="Alpha-D-phosphohexomutase, C-terminal domain"/>
    <property type="match status" value="1"/>
</dbReference>
<organism evidence="1 2">
    <name type="scientific">Aurantiacibacter xanthus</name>
    <dbReference type="NCBI Taxonomy" id="1784712"/>
    <lineage>
        <taxon>Bacteria</taxon>
        <taxon>Pseudomonadati</taxon>
        <taxon>Pseudomonadota</taxon>
        <taxon>Alphaproteobacteria</taxon>
        <taxon>Sphingomonadales</taxon>
        <taxon>Erythrobacteraceae</taxon>
        <taxon>Aurantiacibacter</taxon>
    </lineage>
</organism>
<comment type="caution">
    <text evidence="1">The sequence shown here is derived from an EMBL/GenBank/DDBJ whole genome shotgun (WGS) entry which is preliminary data.</text>
</comment>
<dbReference type="AlphaFoldDB" id="A0A3A1NZD0"/>
<dbReference type="Pfam" id="PF09981">
    <property type="entry name" value="DUF2218"/>
    <property type="match status" value="1"/>
</dbReference>
<reference evidence="1 2" key="1">
    <citation type="submission" date="2018-08" db="EMBL/GenBank/DDBJ databases">
        <title>Erythrobacter zhengii sp.nov., a bacterium isolated from deep-sea sediment.</title>
        <authorList>
            <person name="Fang C."/>
            <person name="Wu Y.-H."/>
            <person name="Sun C."/>
            <person name="Wang H."/>
            <person name="Cheng H."/>
            <person name="Meng F.-X."/>
            <person name="Wang C.-S."/>
            <person name="Xu X.-W."/>
        </authorList>
    </citation>
    <scope>NUCLEOTIDE SEQUENCE [LARGE SCALE GENOMIC DNA]</scope>
    <source>
        <strain evidence="1 2">CCTCC AB 2015396</strain>
    </source>
</reference>
<evidence type="ECO:0000313" key="2">
    <source>
        <dbReference type="Proteomes" id="UP000265366"/>
    </source>
</evidence>
<dbReference type="Proteomes" id="UP000265366">
    <property type="component" value="Unassembled WGS sequence"/>
</dbReference>
<protein>
    <submittedName>
        <fullName evidence="1">DUF2218 domain-containing protein</fullName>
    </submittedName>
</protein>
<keyword evidence="2" id="KW-1185">Reference proteome</keyword>
<gene>
    <name evidence="1" type="ORF">D2V17_18010</name>
</gene>
<sequence>MSEGPVISHGFARCEKPERYIQQLVKHWSHKMAATYDEGDGMGAFPFSDLESAVLLARPEGIAITLTTAEAQRNVHMRGVLEEHIDRFAFREAPLTYEWKEAEDC</sequence>
<evidence type="ECO:0000313" key="1">
    <source>
        <dbReference type="EMBL" id="RIV81121.1"/>
    </source>
</evidence>
<dbReference type="RefSeq" id="WP_119594521.1">
    <property type="nucleotide sequence ID" value="NZ_QXFM01000139.1"/>
</dbReference>
<dbReference type="InterPro" id="IPR014543">
    <property type="entry name" value="UCP028291"/>
</dbReference>
<accession>A0A3A1NZD0</accession>
<proteinExistence type="predicted"/>
<dbReference type="EMBL" id="QXFM01000139">
    <property type="protein sequence ID" value="RIV81121.1"/>
    <property type="molecule type" value="Genomic_DNA"/>
</dbReference>
<name>A0A3A1NZD0_9SPHN</name>
<dbReference type="OrthoDB" id="9806511at2"/>